<evidence type="ECO:0000313" key="1">
    <source>
        <dbReference type="EMBL" id="MPD06093.1"/>
    </source>
</evidence>
<organism evidence="1 2">
    <name type="scientific">Portunus trituberculatus</name>
    <name type="common">Swimming crab</name>
    <name type="synonym">Neptunus trituberculatus</name>
    <dbReference type="NCBI Taxonomy" id="210409"/>
    <lineage>
        <taxon>Eukaryota</taxon>
        <taxon>Metazoa</taxon>
        <taxon>Ecdysozoa</taxon>
        <taxon>Arthropoda</taxon>
        <taxon>Crustacea</taxon>
        <taxon>Multicrustacea</taxon>
        <taxon>Malacostraca</taxon>
        <taxon>Eumalacostraca</taxon>
        <taxon>Eucarida</taxon>
        <taxon>Decapoda</taxon>
        <taxon>Pleocyemata</taxon>
        <taxon>Brachyura</taxon>
        <taxon>Eubrachyura</taxon>
        <taxon>Portunoidea</taxon>
        <taxon>Portunidae</taxon>
        <taxon>Portuninae</taxon>
        <taxon>Portunus</taxon>
    </lineage>
</organism>
<evidence type="ECO:0000313" key="2">
    <source>
        <dbReference type="Proteomes" id="UP000324222"/>
    </source>
</evidence>
<comment type="caution">
    <text evidence="1">The sequence shown here is derived from an EMBL/GenBank/DDBJ whole genome shotgun (WGS) entry which is preliminary data.</text>
</comment>
<keyword evidence="2" id="KW-1185">Reference proteome</keyword>
<protein>
    <submittedName>
        <fullName evidence="1">Uncharacterized protein</fullName>
    </submittedName>
</protein>
<sequence length="86" mass="9303">MTDSIVRPITKYLRLLPSPGRCEGPPIVSPPYLFPSLNVLPTLRSLVKSSSFSSSSSSVMEVRIDVQTPSLLDNELLLCPLCIATG</sequence>
<reference evidence="1 2" key="1">
    <citation type="submission" date="2019-05" db="EMBL/GenBank/DDBJ databases">
        <title>Another draft genome of Portunus trituberculatus and its Hox gene families provides insights of decapod evolution.</title>
        <authorList>
            <person name="Jeong J.-H."/>
            <person name="Song I."/>
            <person name="Kim S."/>
            <person name="Choi T."/>
            <person name="Kim D."/>
            <person name="Ryu S."/>
            <person name="Kim W."/>
        </authorList>
    </citation>
    <scope>NUCLEOTIDE SEQUENCE [LARGE SCALE GENOMIC DNA]</scope>
    <source>
        <tissue evidence="1">Muscle</tissue>
    </source>
</reference>
<dbReference type="Proteomes" id="UP000324222">
    <property type="component" value="Unassembled WGS sequence"/>
</dbReference>
<accession>A0A5B7KBR6</accession>
<gene>
    <name evidence="1" type="ORF">E2C01_101880</name>
</gene>
<proteinExistence type="predicted"/>
<name>A0A5B7KBR6_PORTR</name>
<dbReference type="AlphaFoldDB" id="A0A5B7KBR6"/>
<dbReference type="EMBL" id="VSRR010149378">
    <property type="protein sequence ID" value="MPD06093.1"/>
    <property type="molecule type" value="Genomic_DNA"/>
</dbReference>